<organism evidence="1 2">
    <name type="scientific">Chengkuizengella marina</name>
    <dbReference type="NCBI Taxonomy" id="2507566"/>
    <lineage>
        <taxon>Bacteria</taxon>
        <taxon>Bacillati</taxon>
        <taxon>Bacillota</taxon>
        <taxon>Bacilli</taxon>
        <taxon>Bacillales</taxon>
        <taxon>Paenibacillaceae</taxon>
        <taxon>Chengkuizengella</taxon>
    </lineage>
</organism>
<dbReference type="InterPro" id="IPR011466">
    <property type="entry name" value="DUF1572"/>
</dbReference>
<dbReference type="Gene3D" id="1.20.120.450">
    <property type="entry name" value="dinb family like domain"/>
    <property type="match status" value="1"/>
</dbReference>
<proteinExistence type="predicted"/>
<dbReference type="SUPFAM" id="SSF109854">
    <property type="entry name" value="DinB/YfiT-like putative metalloenzymes"/>
    <property type="match status" value="1"/>
</dbReference>
<evidence type="ECO:0000313" key="1">
    <source>
        <dbReference type="EMBL" id="NBI27868.1"/>
    </source>
</evidence>
<accession>A0A6N9Q213</accession>
<dbReference type="InterPro" id="IPR034660">
    <property type="entry name" value="DinB/YfiT-like"/>
</dbReference>
<dbReference type="OrthoDB" id="68731at2"/>
<name>A0A6N9Q213_9BACL</name>
<sequence>MGKHYLETVIQNFEGLKSLGERAIIQVDESHINFSENENSNSVSIIVKHLHGNMKSRWEHFLEVDGESSGRNRDSEFEGSIHTKEELFSIWNEGWDFVFNAIHNLEENDLNKIITIRSQPLTVIQAIQRQVSHYSYHVGQIVYLSKLLSSSWDSLSIPKGKSKEFNKRMMNKNT</sequence>
<gene>
    <name evidence="1" type="ORF">ERL59_02690</name>
</gene>
<dbReference type="Pfam" id="PF07609">
    <property type="entry name" value="DUF1572"/>
    <property type="match status" value="1"/>
</dbReference>
<evidence type="ECO:0000313" key="2">
    <source>
        <dbReference type="Proteomes" id="UP000448943"/>
    </source>
</evidence>
<keyword evidence="2" id="KW-1185">Reference proteome</keyword>
<comment type="caution">
    <text evidence="1">The sequence shown here is derived from an EMBL/GenBank/DDBJ whole genome shotgun (WGS) entry which is preliminary data.</text>
</comment>
<dbReference type="EMBL" id="SIJB01000007">
    <property type="protein sequence ID" value="NBI27868.1"/>
    <property type="molecule type" value="Genomic_DNA"/>
</dbReference>
<protein>
    <submittedName>
        <fullName evidence="1">DUF1572 domain-containing protein</fullName>
    </submittedName>
</protein>
<dbReference type="Proteomes" id="UP000448943">
    <property type="component" value="Unassembled WGS sequence"/>
</dbReference>
<reference evidence="1 2" key="1">
    <citation type="submission" date="2019-01" db="EMBL/GenBank/DDBJ databases">
        <title>Chengkuizengella sp. nov., isolated from deep-sea sediment of East Pacific Ocean.</title>
        <authorList>
            <person name="Yang J."/>
            <person name="Lai Q."/>
            <person name="Shao Z."/>
        </authorList>
    </citation>
    <scope>NUCLEOTIDE SEQUENCE [LARGE SCALE GENOMIC DNA]</scope>
    <source>
        <strain evidence="1 2">YPA3-1-1</strain>
    </source>
</reference>
<dbReference type="AlphaFoldDB" id="A0A6N9Q213"/>